<dbReference type="Pfam" id="PF02872">
    <property type="entry name" value="5_nucleotid_C"/>
    <property type="match status" value="1"/>
</dbReference>
<dbReference type="NCBIfam" id="TIGR04486">
    <property type="entry name" value="thiosulf_SoxB"/>
    <property type="match status" value="1"/>
</dbReference>
<evidence type="ECO:0000259" key="3">
    <source>
        <dbReference type="Pfam" id="PF00149"/>
    </source>
</evidence>
<proteinExistence type="inferred from homology"/>
<dbReference type="PANTHER" id="PTHR11575:SF42">
    <property type="entry name" value="SULFUR OXIDATION PROTEIN SOXB"/>
    <property type="match status" value="1"/>
</dbReference>
<dbReference type="InterPro" id="IPR008334">
    <property type="entry name" value="5'-Nucleotdase_C"/>
</dbReference>
<evidence type="ECO:0000259" key="4">
    <source>
        <dbReference type="Pfam" id="PF02872"/>
    </source>
</evidence>
<dbReference type="PANTHER" id="PTHR11575">
    <property type="entry name" value="5'-NUCLEOTIDASE-RELATED"/>
    <property type="match status" value="1"/>
</dbReference>
<dbReference type="InterPro" id="IPR041829">
    <property type="entry name" value="SoxB_N"/>
</dbReference>
<name>A0ABV0M2C1_9HYPH</name>
<comment type="caution">
    <text evidence="5">The sequence shown here is derived from an EMBL/GenBank/DDBJ whole genome shotgun (WGS) entry which is preliminary data.</text>
</comment>
<dbReference type="Gene3D" id="3.90.780.10">
    <property type="entry name" value="5'-Nucleotidase, C-terminal domain"/>
    <property type="match status" value="1"/>
</dbReference>
<dbReference type="EMBL" id="JBEAAL010000008">
    <property type="protein sequence ID" value="MEQ1405997.1"/>
    <property type="molecule type" value="Genomic_DNA"/>
</dbReference>
<dbReference type="Gene3D" id="3.60.21.10">
    <property type="match status" value="1"/>
</dbReference>
<keyword evidence="2" id="KW-0547">Nucleotide-binding</keyword>
<protein>
    <submittedName>
        <fullName evidence="5">Thiosulfohydrolase SoxB</fullName>
    </submittedName>
</protein>
<feature type="domain" description="Calcineurin-like phosphoesterase" evidence="3">
    <location>
        <begin position="50"/>
        <end position="306"/>
    </location>
</feature>
<dbReference type="InterPro" id="IPR029052">
    <property type="entry name" value="Metallo-depent_PP-like"/>
</dbReference>
<evidence type="ECO:0000256" key="2">
    <source>
        <dbReference type="RuleBase" id="RU362119"/>
    </source>
</evidence>
<reference evidence="5 6" key="1">
    <citation type="submission" date="2024-05" db="EMBL/GenBank/DDBJ databases">
        <title>Neorhizobium sp. Rsf11, a plant growth promoting and heavy metal resistant PAH-degrader.</title>
        <authorList>
            <person name="Golubev S.N."/>
            <person name="Muratova A.Y."/>
            <person name="Markelova M.I."/>
        </authorList>
    </citation>
    <scope>NUCLEOTIDE SEQUENCE [LARGE SCALE GENOMIC DNA]</scope>
    <source>
        <strain evidence="5 6">Rsf11</strain>
    </source>
</reference>
<dbReference type="Pfam" id="PF00149">
    <property type="entry name" value="Metallophos"/>
    <property type="match status" value="1"/>
</dbReference>
<keyword evidence="6" id="KW-1185">Reference proteome</keyword>
<organism evidence="5 6">
    <name type="scientific">Neorhizobium phenanthreniclasticum</name>
    <dbReference type="NCBI Taxonomy" id="3157917"/>
    <lineage>
        <taxon>Bacteria</taxon>
        <taxon>Pseudomonadati</taxon>
        <taxon>Pseudomonadota</taxon>
        <taxon>Alphaproteobacteria</taxon>
        <taxon>Hyphomicrobiales</taxon>
        <taxon>Rhizobiaceae</taxon>
        <taxon>Rhizobium/Agrobacterium group</taxon>
        <taxon>Neorhizobium</taxon>
    </lineage>
</organism>
<dbReference type="RefSeq" id="WP_227704165.1">
    <property type="nucleotide sequence ID" value="NZ_JBEAAL010000008.1"/>
</dbReference>
<feature type="domain" description="5'-Nucleotidase C-terminal" evidence="4">
    <location>
        <begin position="396"/>
        <end position="526"/>
    </location>
</feature>
<keyword evidence="1" id="KW-0732">Signal</keyword>
<dbReference type="InterPro" id="IPR006311">
    <property type="entry name" value="TAT_signal"/>
</dbReference>
<dbReference type="InterPro" id="IPR030998">
    <property type="entry name" value="Thiosulf_SoxB"/>
</dbReference>
<dbReference type="SUPFAM" id="SSF55816">
    <property type="entry name" value="5'-nucleotidase (syn. UDP-sugar hydrolase), C-terminal domain"/>
    <property type="match status" value="1"/>
</dbReference>
<dbReference type="InterPro" id="IPR006179">
    <property type="entry name" value="5_nucleotidase/apyrase"/>
</dbReference>
<dbReference type="Gene3D" id="6.10.140.570">
    <property type="match status" value="1"/>
</dbReference>
<comment type="similarity">
    <text evidence="2">Belongs to the 5'-nucleotidase family.</text>
</comment>
<evidence type="ECO:0000256" key="1">
    <source>
        <dbReference type="ARBA" id="ARBA00022729"/>
    </source>
</evidence>
<sequence>MLSRREMLMAGAALSAIVGSGLAGKWSRVAAQQSLSEDDLLRFEPLGNVTILHLTDIHAQLMPIYFREPSVNLGVGDVAGLPPHVTGSDFLRLYDIKPGTPEAYAFTSEDFVALAQGYGKMGGLDRIATIVKRVRAERGEDVLLLDGGDTWQGSYTSYQTKGQDMVDAMNALAPDAMTGHWEFTYGTERVQEIIETLPFPFLGGNIFDAEWDEPAFDAYKMFEKGGSKIAVVGQAFPYTPIANPRWMFPNWSFGIREEQVAKNVAAARADGADIVVLLSHNGFDVDRALASRVGGIDIILTGHTHDAIPEPVLVGKTLLIASGSHGKFITRLDLDIRDGALRGYRHRLIPVFSDIIAPDPEMSKAISDIRAPYQAELSRELATCDGLLYRRGNFNGTFDDLICQALLDIREADIALSPGFRWGTSVLPGQKITVEDLHNACSMTYPNAYRNMMTGQMLKDILEDVADNLFNKDPYYQQGGDMVRVGGMGYSIDPEAAIGSRISSMVLLKSGEPIEASKEYVVAGWASINESTQGPPIWDVVEQYLAQNPVVSVEENQSVKIINRKS</sequence>
<dbReference type="InterPro" id="IPR004843">
    <property type="entry name" value="Calcineurin-like_PHP"/>
</dbReference>
<dbReference type="InterPro" id="IPR036907">
    <property type="entry name" value="5'-Nucleotdase_C_sf"/>
</dbReference>
<evidence type="ECO:0000313" key="5">
    <source>
        <dbReference type="EMBL" id="MEQ1405997.1"/>
    </source>
</evidence>
<dbReference type="PROSITE" id="PS51318">
    <property type="entry name" value="TAT"/>
    <property type="match status" value="1"/>
</dbReference>
<dbReference type="Proteomes" id="UP001496627">
    <property type="component" value="Unassembled WGS sequence"/>
</dbReference>
<accession>A0ABV0M2C1</accession>
<dbReference type="CDD" id="cd07411">
    <property type="entry name" value="MPP_SoxB_N"/>
    <property type="match status" value="1"/>
</dbReference>
<keyword evidence="2" id="KW-0378">Hydrolase</keyword>
<gene>
    <name evidence="5" type="primary">soxB</name>
    <name evidence="5" type="ORF">ABK249_13720</name>
</gene>
<evidence type="ECO:0000313" key="6">
    <source>
        <dbReference type="Proteomes" id="UP001496627"/>
    </source>
</evidence>
<dbReference type="SUPFAM" id="SSF56300">
    <property type="entry name" value="Metallo-dependent phosphatases"/>
    <property type="match status" value="1"/>
</dbReference>
<dbReference type="PRINTS" id="PR01607">
    <property type="entry name" value="APYRASEFAMLY"/>
</dbReference>